<comment type="pathway">
    <text evidence="2 9">Cofactor biosynthesis; biotin biosynthesis; 7,8-diaminononanoate from 8-amino-7-oxononanoate (SAM route): step 1/1.</text>
</comment>
<evidence type="ECO:0000256" key="1">
    <source>
        <dbReference type="ARBA" id="ARBA00001933"/>
    </source>
</evidence>
<evidence type="ECO:0000256" key="2">
    <source>
        <dbReference type="ARBA" id="ARBA00005063"/>
    </source>
</evidence>
<dbReference type="EC" id="2.6.1.62" evidence="9"/>
<evidence type="ECO:0000313" key="11">
    <source>
        <dbReference type="Proteomes" id="UP000052068"/>
    </source>
</evidence>
<keyword evidence="11" id="KW-1185">Reference proteome</keyword>
<evidence type="ECO:0000256" key="4">
    <source>
        <dbReference type="ARBA" id="ARBA00022679"/>
    </source>
</evidence>
<dbReference type="Proteomes" id="UP000052068">
    <property type="component" value="Unassembled WGS sequence"/>
</dbReference>
<feature type="binding site" evidence="9">
    <location>
        <begin position="105"/>
        <end position="106"/>
    </location>
    <ligand>
        <name>pyridoxal 5'-phosphate</name>
        <dbReference type="ChEBI" id="CHEBI:597326"/>
    </ligand>
</feature>
<dbReference type="InterPro" id="IPR015421">
    <property type="entry name" value="PyrdxlP-dep_Trfase_major"/>
</dbReference>
<comment type="subunit">
    <text evidence="9">Homodimer.</text>
</comment>
<dbReference type="SUPFAM" id="SSF53383">
    <property type="entry name" value="PLP-dependent transferases"/>
    <property type="match status" value="1"/>
</dbReference>
<protein>
    <recommendedName>
        <fullName evidence="9">Adenosylmethionine-8-amino-7-oxononanoate aminotransferase</fullName>
        <ecNumber evidence="9">2.6.1.62</ecNumber>
    </recommendedName>
    <alternativeName>
        <fullName evidence="9">7,8-diamino-pelargonic acid aminotransferase</fullName>
        <shortName evidence="9">DAPA AT</shortName>
        <shortName evidence="9">DAPA aminotransferase</shortName>
    </alternativeName>
    <alternativeName>
        <fullName evidence="9">7,8-diaminononanoate synthase</fullName>
        <shortName evidence="9">DANS</shortName>
    </alternativeName>
    <alternativeName>
        <fullName evidence="9">Diaminopelargonic acid synthase</fullName>
    </alternativeName>
</protein>
<organism evidence="10 11">
    <name type="scientific">Rhizobium nepotum 39/7</name>
    <dbReference type="NCBI Taxonomy" id="1368418"/>
    <lineage>
        <taxon>Bacteria</taxon>
        <taxon>Pseudomonadati</taxon>
        <taxon>Pseudomonadota</taxon>
        <taxon>Alphaproteobacteria</taxon>
        <taxon>Hyphomicrobiales</taxon>
        <taxon>Rhizobiaceae</taxon>
        <taxon>Rhizobium/Agrobacterium group</taxon>
        <taxon>Rhizobium</taxon>
    </lineage>
</organism>
<feature type="site" description="Participates in the substrate recognition with KAPA and in a stacking interaction with the adenine ring of SAM" evidence="9">
    <location>
        <position position="10"/>
    </location>
</feature>
<evidence type="ECO:0000256" key="8">
    <source>
        <dbReference type="ARBA" id="ARBA00048449"/>
    </source>
</evidence>
<keyword evidence="6 9" id="KW-0093">Biotin biosynthesis</keyword>
<reference evidence="10 11" key="1">
    <citation type="submission" date="2015-03" db="EMBL/GenBank/DDBJ databases">
        <title>Draft Genome Sequences of Agrobacterium nepotum Strain 39/7T (= CFBP 7436T = LMG 26435T) and Agrobacterium sp. Strain KFB 330 (= CFBP 8308 = LMG 28674).</title>
        <authorList>
            <person name="Kuzmanovic N."/>
            <person name="Pulawska J."/>
            <person name="Obradovic A."/>
        </authorList>
    </citation>
    <scope>NUCLEOTIDE SEQUENCE [LARGE SCALE GENOMIC DNA]</scope>
    <source>
        <strain evidence="10 11">39/7</strain>
    </source>
</reference>
<keyword evidence="5 9" id="KW-0949">S-adenosyl-L-methionine</keyword>
<keyword evidence="7 9" id="KW-0663">Pyridoxal phosphate</keyword>
<feature type="binding site" evidence="9">
    <location>
        <position position="231"/>
    </location>
    <ligand>
        <name>pyridoxal 5'-phosphate</name>
        <dbReference type="ChEBI" id="CHEBI:597326"/>
    </ligand>
</feature>
<comment type="function">
    <text evidence="9">Catalyzes the transfer of the alpha-amino group from S-adenosyl-L-methionine (SAM) to 7-keto-8-aminopelargonic acid (KAPA) to form 7,8-diaminopelargonic acid (DAPA). It is the only aminotransferase known to utilize SAM as an amino donor.</text>
</comment>
<evidence type="ECO:0000256" key="9">
    <source>
        <dbReference type="HAMAP-Rule" id="MF_00834"/>
    </source>
</evidence>
<evidence type="ECO:0000256" key="6">
    <source>
        <dbReference type="ARBA" id="ARBA00022756"/>
    </source>
</evidence>
<comment type="cofactor">
    <cofactor evidence="1 9">
        <name>pyridoxal 5'-phosphate</name>
        <dbReference type="ChEBI" id="CHEBI:597326"/>
    </cofactor>
</comment>
<feature type="binding site" evidence="9">
    <location>
        <begin position="295"/>
        <end position="296"/>
    </location>
    <ligand>
        <name>pyridoxal 5'-phosphate</name>
        <dbReference type="ChEBI" id="CHEBI:597326"/>
    </ligand>
</feature>
<accession>A0ABR5CY44</accession>
<feature type="binding site" evidence="9">
    <location>
        <position position="260"/>
    </location>
    <ligand>
        <name>substrate</name>
    </ligand>
</feature>
<keyword evidence="3 9" id="KW-0032">Aminotransferase</keyword>
<dbReference type="Pfam" id="PF00202">
    <property type="entry name" value="Aminotran_3"/>
    <property type="match status" value="1"/>
</dbReference>
<dbReference type="PANTHER" id="PTHR42684">
    <property type="entry name" value="ADENOSYLMETHIONINE-8-AMINO-7-OXONONANOATE AMINOTRANSFERASE"/>
    <property type="match status" value="1"/>
</dbReference>
<evidence type="ECO:0000256" key="7">
    <source>
        <dbReference type="ARBA" id="ARBA00022898"/>
    </source>
</evidence>
<dbReference type="InterPro" id="IPR005814">
    <property type="entry name" value="Aminotrans_3"/>
</dbReference>
<name>A0ABR5CY44_9HYPH</name>
<evidence type="ECO:0000313" key="10">
    <source>
        <dbReference type="EMBL" id="KJF69750.1"/>
    </source>
</evidence>
<dbReference type="Gene3D" id="3.40.640.10">
    <property type="entry name" value="Type I PLP-dependent aspartate aminotransferase-like (Major domain)"/>
    <property type="match status" value="1"/>
</dbReference>
<feature type="binding site" evidence="9">
    <location>
        <position position="137"/>
    </location>
    <ligand>
        <name>substrate</name>
    </ligand>
</feature>
<feature type="binding site" evidence="9">
    <location>
        <position position="384"/>
    </location>
    <ligand>
        <name>substrate</name>
    </ligand>
</feature>
<gene>
    <name evidence="9" type="primary">bioA</name>
    <name evidence="10" type="ORF">RS75_00790</name>
</gene>
<feature type="modified residue" description="N6-(pyridoxal phosphate)lysine" evidence="9">
    <location>
        <position position="260"/>
    </location>
</feature>
<comment type="caution">
    <text evidence="10">The sequence shown here is derived from an EMBL/GenBank/DDBJ whole genome shotgun (WGS) entry which is preliminary data.</text>
</comment>
<comment type="catalytic activity">
    <reaction evidence="8 9">
        <text>(8S)-8-amino-7-oxononanoate + S-adenosyl-L-methionine = S-adenosyl-4-methylsulfanyl-2-oxobutanoate + (7R,8S)-7,8-diammoniononanoate</text>
        <dbReference type="Rhea" id="RHEA:16861"/>
        <dbReference type="ChEBI" id="CHEBI:16490"/>
        <dbReference type="ChEBI" id="CHEBI:59789"/>
        <dbReference type="ChEBI" id="CHEBI:149468"/>
        <dbReference type="ChEBI" id="CHEBI:149469"/>
        <dbReference type="EC" id="2.6.1.62"/>
    </reaction>
</comment>
<sequence>MNRSPIWHPFTQHGLEPPMKRIVSAEGAFLVDEDGERLFDAISSWWVITHGHRHPAIMAAIRAATETFDQIIFAEFSHEPAETLAKGLIELAPAGLSHVFYSDSGSTSVEVALKMALGYFHNRGEKRDRIVVMEHGYHGDTIGTMSTGERGVFNAAYEPLLFGVDRLAFPEHSREQQTLDMFESFCRSGRVAALLIEPLILGAGGMKVYGADVLAGLKQIAERHDCLLIADEVMTGWGRTGTMFACEQAGISPDILCTSKGLTGGSLPLAATLCSGGIFEAHFSTDRRKTFFHSSSYTANPIACAAAVANLQVWRDEPVMQRIGHLQDALNTNLGRFDGDRRFANIRQLGTIAALDLVVPSGGYLAEAGPRMRQLFRERGFVIRPLGNVLYLMPPYCATAQDLARAFDAIDEVASIVTEAAPAKSRAGGIPNHPRKA</sequence>
<keyword evidence="9" id="KW-0963">Cytoplasm</keyword>
<comment type="subcellular location">
    <subcellularLocation>
        <location evidence="9">Cytoplasm</location>
    </subcellularLocation>
</comment>
<feature type="binding site" evidence="9">
    <location>
        <position position="45"/>
    </location>
    <ligand>
        <name>substrate</name>
    </ligand>
</feature>
<dbReference type="NCBIfam" id="TIGR00508">
    <property type="entry name" value="bioA"/>
    <property type="match status" value="1"/>
</dbReference>
<comment type="similarity">
    <text evidence="9">Belongs to the class-III pyridoxal-phosphate-dependent aminotransferase family. BioA subfamily.</text>
</comment>
<keyword evidence="4 9" id="KW-0808">Transferase</keyword>
<dbReference type="InterPro" id="IPR015422">
    <property type="entry name" value="PyrdxlP-dep_Trfase_small"/>
</dbReference>
<dbReference type="NCBIfam" id="NF004624">
    <property type="entry name" value="PRK05964.1"/>
    <property type="match status" value="1"/>
</dbReference>
<dbReference type="InterPro" id="IPR015424">
    <property type="entry name" value="PyrdxlP-dep_Trfase"/>
</dbReference>
<dbReference type="HAMAP" id="MF_00834">
    <property type="entry name" value="BioA"/>
    <property type="match status" value="1"/>
</dbReference>
<proteinExistence type="inferred from homology"/>
<feature type="binding site" evidence="9">
    <location>
        <position position="294"/>
    </location>
    <ligand>
        <name>substrate</name>
    </ligand>
</feature>
<dbReference type="EMBL" id="JWJH01000001">
    <property type="protein sequence ID" value="KJF69750.1"/>
    <property type="molecule type" value="Genomic_DNA"/>
</dbReference>
<dbReference type="RefSeq" id="WP_045016421.1">
    <property type="nucleotide sequence ID" value="NZ_JWJH01000001.1"/>
</dbReference>
<dbReference type="Gene3D" id="3.90.1150.10">
    <property type="entry name" value="Aspartate Aminotransferase, domain 1"/>
    <property type="match status" value="1"/>
</dbReference>
<evidence type="ECO:0000256" key="3">
    <source>
        <dbReference type="ARBA" id="ARBA00022576"/>
    </source>
</evidence>
<dbReference type="PANTHER" id="PTHR42684:SF3">
    <property type="entry name" value="ADENOSYLMETHIONINE-8-AMINO-7-OXONONANOATE AMINOTRANSFERASE"/>
    <property type="match status" value="1"/>
</dbReference>
<evidence type="ECO:0000256" key="5">
    <source>
        <dbReference type="ARBA" id="ARBA00022691"/>
    </source>
</evidence>
<dbReference type="GO" id="GO:0004015">
    <property type="term" value="F:adenosylmethionine-8-amino-7-oxononanoate transaminase activity"/>
    <property type="evidence" value="ECO:0007669"/>
    <property type="project" value="UniProtKB-EC"/>
</dbReference>
<dbReference type="InterPro" id="IPR005815">
    <property type="entry name" value="BioA"/>
</dbReference>
<dbReference type="CDD" id="cd00610">
    <property type="entry name" value="OAT_like"/>
    <property type="match status" value="1"/>
</dbReference>